<feature type="domain" description="Helicase C-terminal" evidence="8">
    <location>
        <begin position="141"/>
        <end position="294"/>
    </location>
</feature>
<dbReference type="Gene3D" id="3.40.50.300">
    <property type="entry name" value="P-loop containing nucleotide triphosphate hydrolases"/>
    <property type="match status" value="3"/>
</dbReference>
<evidence type="ECO:0000256" key="4">
    <source>
        <dbReference type="ARBA" id="ARBA00023242"/>
    </source>
</evidence>
<protein>
    <recommendedName>
        <fullName evidence="6">DNA 3'-5' helicase</fullName>
        <ecNumber evidence="6">5.6.2.4</ecNumber>
    </recommendedName>
    <alternativeName>
        <fullName evidence="7">DNA 3'-5' helicase BLM</fullName>
    </alternativeName>
</protein>
<evidence type="ECO:0000259" key="8">
    <source>
        <dbReference type="PROSITE" id="PS51194"/>
    </source>
</evidence>
<dbReference type="Proteomes" id="UP000007879">
    <property type="component" value="Unassembled WGS sequence"/>
</dbReference>
<keyword evidence="4" id="KW-0539">Nucleus</keyword>
<keyword evidence="2" id="KW-0238">DNA-binding</keyword>
<dbReference type="GO" id="GO:0000724">
    <property type="term" value="P:double-strand break repair via homologous recombination"/>
    <property type="evidence" value="ECO:0007669"/>
    <property type="project" value="TreeGrafter"/>
</dbReference>
<proteinExistence type="inferred from homology"/>
<evidence type="ECO:0000256" key="7">
    <source>
        <dbReference type="ARBA" id="ARBA00044542"/>
    </source>
</evidence>
<dbReference type="GO" id="GO:0005694">
    <property type="term" value="C:chromosome"/>
    <property type="evidence" value="ECO:0007669"/>
    <property type="project" value="TreeGrafter"/>
</dbReference>
<evidence type="ECO:0000256" key="6">
    <source>
        <dbReference type="ARBA" id="ARBA00034808"/>
    </source>
</evidence>
<sequence>MASLSVEAGIKTCIERLGFSEVKKEQEEAMIKFVTERDVFLCLPTGFGKSLCYYSIPILFDVRAGRSSPGHQGIKFRKEYAKLGELRGFFSRVCMMALTATASTSSRKEIIKLLGMKKPHLIIRCPNKPNIIYYVEEKTQDIEIVFKPLVEEVKVKGTRMDKVIIFCWTCNDCSAIYYYFKDLLKEIITDPQGYPNVPKFLIVDMFPACNSDLVKNKILSSFSSATGRLRIVLATVAFGMGIDCPNIRHVIHWSPPSNCQSYIQETGRAGRDGMTAYATLFYSRKDVSLPRAQS</sequence>
<evidence type="ECO:0000256" key="1">
    <source>
        <dbReference type="ARBA" id="ARBA00005446"/>
    </source>
</evidence>
<evidence type="ECO:0000313" key="10">
    <source>
        <dbReference type="Proteomes" id="UP000007879"/>
    </source>
</evidence>
<keyword evidence="3" id="KW-0413">Isomerase</keyword>
<dbReference type="GO" id="GO:0005737">
    <property type="term" value="C:cytoplasm"/>
    <property type="evidence" value="ECO:0007669"/>
    <property type="project" value="TreeGrafter"/>
</dbReference>
<dbReference type="KEGG" id="aqu:105312474"/>
<dbReference type="AlphaFoldDB" id="A0AAN0ILN1"/>
<dbReference type="PANTHER" id="PTHR13710:SF153">
    <property type="entry name" value="RECQ-LIKE DNA HELICASE BLM"/>
    <property type="match status" value="1"/>
</dbReference>
<dbReference type="EC" id="5.6.2.4" evidence="6"/>
<dbReference type="PROSITE" id="PS51194">
    <property type="entry name" value="HELICASE_CTER"/>
    <property type="match status" value="1"/>
</dbReference>
<dbReference type="Pfam" id="PF00271">
    <property type="entry name" value="Helicase_C"/>
    <property type="match status" value="1"/>
</dbReference>
<dbReference type="GO" id="GO:0043138">
    <property type="term" value="F:3'-5' DNA helicase activity"/>
    <property type="evidence" value="ECO:0007669"/>
    <property type="project" value="UniProtKB-EC"/>
</dbReference>
<comment type="catalytic activity">
    <reaction evidence="5">
        <text>Couples ATP hydrolysis with the unwinding of duplex DNA by translocating in the 3'-5' direction.</text>
        <dbReference type="EC" id="5.6.2.4"/>
    </reaction>
</comment>
<dbReference type="GeneID" id="105312474"/>
<organism evidence="9 10">
    <name type="scientific">Amphimedon queenslandica</name>
    <name type="common">Sponge</name>
    <dbReference type="NCBI Taxonomy" id="400682"/>
    <lineage>
        <taxon>Eukaryota</taxon>
        <taxon>Metazoa</taxon>
        <taxon>Porifera</taxon>
        <taxon>Demospongiae</taxon>
        <taxon>Heteroscleromorpha</taxon>
        <taxon>Haplosclerida</taxon>
        <taxon>Niphatidae</taxon>
        <taxon>Amphimedon</taxon>
    </lineage>
</organism>
<dbReference type="RefSeq" id="XP_011403456.2">
    <property type="nucleotide sequence ID" value="XM_011405154.2"/>
</dbReference>
<name>A0AAN0ILN1_AMPQE</name>
<keyword evidence="10" id="KW-1185">Reference proteome</keyword>
<dbReference type="EnsemblMetazoa" id="XM_011405154.2">
    <property type="protein sequence ID" value="XP_011403456.2"/>
    <property type="gene ID" value="LOC105312474"/>
</dbReference>
<dbReference type="PANTHER" id="PTHR13710">
    <property type="entry name" value="DNA HELICASE RECQ FAMILY MEMBER"/>
    <property type="match status" value="1"/>
</dbReference>
<dbReference type="SUPFAM" id="SSF52540">
    <property type="entry name" value="P-loop containing nucleoside triphosphate hydrolases"/>
    <property type="match status" value="1"/>
</dbReference>
<evidence type="ECO:0000313" key="9">
    <source>
        <dbReference type="EnsemblMetazoa" id="XP_011403456.2"/>
    </source>
</evidence>
<comment type="similarity">
    <text evidence="1">Belongs to the helicase family. RecQ subfamily.</text>
</comment>
<evidence type="ECO:0000256" key="2">
    <source>
        <dbReference type="ARBA" id="ARBA00023125"/>
    </source>
</evidence>
<dbReference type="GO" id="GO:0005634">
    <property type="term" value="C:nucleus"/>
    <property type="evidence" value="ECO:0007669"/>
    <property type="project" value="TreeGrafter"/>
</dbReference>
<reference evidence="9" key="2">
    <citation type="submission" date="2024-06" db="UniProtKB">
        <authorList>
            <consortium name="EnsemblMetazoa"/>
        </authorList>
    </citation>
    <scope>IDENTIFICATION</scope>
</reference>
<dbReference type="InterPro" id="IPR001650">
    <property type="entry name" value="Helicase_C-like"/>
</dbReference>
<evidence type="ECO:0000256" key="3">
    <source>
        <dbReference type="ARBA" id="ARBA00023235"/>
    </source>
</evidence>
<dbReference type="GO" id="GO:0009378">
    <property type="term" value="F:four-way junction helicase activity"/>
    <property type="evidence" value="ECO:0007669"/>
    <property type="project" value="TreeGrafter"/>
</dbReference>
<evidence type="ECO:0000256" key="5">
    <source>
        <dbReference type="ARBA" id="ARBA00034617"/>
    </source>
</evidence>
<reference evidence="10" key="1">
    <citation type="journal article" date="2010" name="Nature">
        <title>The Amphimedon queenslandica genome and the evolution of animal complexity.</title>
        <authorList>
            <person name="Srivastava M."/>
            <person name="Simakov O."/>
            <person name="Chapman J."/>
            <person name="Fahey B."/>
            <person name="Gauthier M.E."/>
            <person name="Mitros T."/>
            <person name="Richards G.S."/>
            <person name="Conaco C."/>
            <person name="Dacre M."/>
            <person name="Hellsten U."/>
            <person name="Larroux C."/>
            <person name="Putnam N.H."/>
            <person name="Stanke M."/>
            <person name="Adamska M."/>
            <person name="Darling A."/>
            <person name="Degnan S.M."/>
            <person name="Oakley T.H."/>
            <person name="Plachetzki D.C."/>
            <person name="Zhai Y."/>
            <person name="Adamski M."/>
            <person name="Calcino A."/>
            <person name="Cummins S.F."/>
            <person name="Goodstein D.M."/>
            <person name="Harris C."/>
            <person name="Jackson D.J."/>
            <person name="Leys S.P."/>
            <person name="Shu S."/>
            <person name="Woodcroft B.J."/>
            <person name="Vervoort M."/>
            <person name="Kosik K.S."/>
            <person name="Manning G."/>
            <person name="Degnan B.M."/>
            <person name="Rokhsar D.S."/>
        </authorList>
    </citation>
    <scope>NUCLEOTIDE SEQUENCE [LARGE SCALE GENOMIC DNA]</scope>
</reference>
<accession>A0AAN0ILN1</accession>
<dbReference type="InterPro" id="IPR027417">
    <property type="entry name" value="P-loop_NTPase"/>
</dbReference>
<dbReference type="SMART" id="SM00490">
    <property type="entry name" value="HELICc"/>
    <property type="match status" value="1"/>
</dbReference>